<gene>
    <name evidence="2" type="ORF">IFR04_015625</name>
</gene>
<evidence type="ECO:0000256" key="1">
    <source>
        <dbReference type="SAM" id="MobiDB-lite"/>
    </source>
</evidence>
<evidence type="ECO:0000313" key="3">
    <source>
        <dbReference type="Proteomes" id="UP000664132"/>
    </source>
</evidence>
<comment type="caution">
    <text evidence="2">The sequence shown here is derived from an EMBL/GenBank/DDBJ whole genome shotgun (WGS) entry which is preliminary data.</text>
</comment>
<feature type="region of interest" description="Disordered" evidence="1">
    <location>
        <begin position="27"/>
        <end position="57"/>
    </location>
</feature>
<keyword evidence="3" id="KW-1185">Reference proteome</keyword>
<proteinExistence type="predicted"/>
<evidence type="ECO:0000313" key="2">
    <source>
        <dbReference type="EMBL" id="KAG4411249.1"/>
    </source>
</evidence>
<dbReference type="Proteomes" id="UP000664132">
    <property type="component" value="Unassembled WGS sequence"/>
</dbReference>
<name>A0A8H7T0F0_9HELO</name>
<reference evidence="2" key="1">
    <citation type="submission" date="2021-02" db="EMBL/GenBank/DDBJ databases">
        <title>Genome sequence Cadophora malorum strain M34.</title>
        <authorList>
            <person name="Stefanovic E."/>
            <person name="Vu D."/>
            <person name="Scully C."/>
            <person name="Dijksterhuis J."/>
            <person name="Roader J."/>
            <person name="Houbraken J."/>
        </authorList>
    </citation>
    <scope>NUCLEOTIDE SEQUENCE</scope>
    <source>
        <strain evidence="2">M34</strain>
    </source>
</reference>
<sequence>MGESTGMLMQSTAVDLPLMTGHLSGITLKRQTPKSLLTPRGRPPPDKATAAEVSKPTRKLSLDPLWYPYFPEPIPP</sequence>
<protein>
    <submittedName>
        <fullName evidence="2">Uncharacterized protein</fullName>
    </submittedName>
</protein>
<feature type="non-terminal residue" evidence="2">
    <location>
        <position position="76"/>
    </location>
</feature>
<dbReference type="EMBL" id="JAFJYH010000501">
    <property type="protein sequence ID" value="KAG4411249.1"/>
    <property type="molecule type" value="Genomic_DNA"/>
</dbReference>
<accession>A0A8H7T0F0</accession>
<dbReference type="AlphaFoldDB" id="A0A8H7T0F0"/>
<organism evidence="2 3">
    <name type="scientific">Cadophora malorum</name>
    <dbReference type="NCBI Taxonomy" id="108018"/>
    <lineage>
        <taxon>Eukaryota</taxon>
        <taxon>Fungi</taxon>
        <taxon>Dikarya</taxon>
        <taxon>Ascomycota</taxon>
        <taxon>Pezizomycotina</taxon>
        <taxon>Leotiomycetes</taxon>
        <taxon>Helotiales</taxon>
        <taxon>Ploettnerulaceae</taxon>
        <taxon>Cadophora</taxon>
    </lineage>
</organism>